<evidence type="ECO:0000313" key="11">
    <source>
        <dbReference type="EMBL" id="GAA0876816.1"/>
    </source>
</evidence>
<keyword evidence="9" id="KW-0472">Membrane</keyword>
<proteinExistence type="predicted"/>
<protein>
    <recommendedName>
        <fullName evidence="2">histidine kinase</fullName>
        <ecNumber evidence="2">2.7.13.3</ecNumber>
    </recommendedName>
</protein>
<evidence type="ECO:0000256" key="2">
    <source>
        <dbReference type="ARBA" id="ARBA00012438"/>
    </source>
</evidence>
<evidence type="ECO:0000256" key="9">
    <source>
        <dbReference type="SAM" id="Phobius"/>
    </source>
</evidence>
<reference evidence="12" key="1">
    <citation type="journal article" date="2019" name="Int. J. Syst. Evol. Microbiol.">
        <title>The Global Catalogue of Microorganisms (GCM) 10K type strain sequencing project: providing services to taxonomists for standard genome sequencing and annotation.</title>
        <authorList>
            <consortium name="The Broad Institute Genomics Platform"/>
            <consortium name="The Broad Institute Genome Sequencing Center for Infectious Disease"/>
            <person name="Wu L."/>
            <person name="Ma J."/>
        </authorList>
    </citation>
    <scope>NUCLEOTIDE SEQUENCE [LARGE SCALE GENOMIC DNA]</scope>
    <source>
        <strain evidence="12">JCM 16083</strain>
    </source>
</reference>
<evidence type="ECO:0000256" key="4">
    <source>
        <dbReference type="ARBA" id="ARBA00022679"/>
    </source>
</evidence>
<sequence length="638" mass="72783">MIITCFGQNKEQLEEQFDSLAKNIRQSTYYDSSSVFSYGDSAIKIARELKDLSREALIYQYYGNYYYFSRKKVSSAQYYIKSKKLAKKNEDWTLYNTTLIREAFILVDSDSYTAEKQFKELLEKSIERGDGENIVECYNGLGIISESRSNRNDAMDYYLKALKSAEKIDSKYHISMMLNNIGLIKFYNKQYEEAEKDLQRGLKYAEELGEERLAFNLHNNLGLISSEKGDFEAAREHYGSTLIKAENLGFPQGIGVTLLNLSNSYSELGKKDTALLYIDSAIHIFEMTGDYPFLPKAYFLKGSVTRSLGNYNEALGYVETGLEYADKVGSKQDEASGLRFKSMILKDLGRYEIALAAYEEFYSLHDSLAEVNNAEKMAELQVIYDLEKKDAEIELLAKDNALNNSRINIIIISSVSFLVLVLAFFHNRHVRLRRKQQRDYTQKLISNIDEERSRISRDLHDDIGQSLSVIKSKINLYRQGKIDNLDGLDGEVGEMINQTRNLSHTLHPSYLEKIGLVRSIASLAERVQKSSGIVCSYEVAEAADDLPLEIQTQVYRIVQESINNTIKHANASALKIILVQQGGYYQFEYMDNGRGFTEKEISDGIGLNTIRERALKIGGRAIFSDNRGKGFRCVIRFE</sequence>
<keyword evidence="8" id="KW-0902">Two-component regulatory system</keyword>
<evidence type="ECO:0000256" key="7">
    <source>
        <dbReference type="ARBA" id="ARBA00022840"/>
    </source>
</evidence>
<feature type="domain" description="Histidine kinase" evidence="10">
    <location>
        <begin position="458"/>
        <end position="638"/>
    </location>
</feature>
<dbReference type="Pfam" id="PF13424">
    <property type="entry name" value="TPR_12"/>
    <property type="match status" value="1"/>
</dbReference>
<dbReference type="InterPro" id="IPR011990">
    <property type="entry name" value="TPR-like_helical_dom_sf"/>
</dbReference>
<feature type="transmembrane region" description="Helical" evidence="9">
    <location>
        <begin position="407"/>
        <end position="425"/>
    </location>
</feature>
<accession>A0ABP3Y8I8</accession>
<dbReference type="InterPro" id="IPR003594">
    <property type="entry name" value="HATPase_dom"/>
</dbReference>
<comment type="caution">
    <text evidence="11">The sequence shown here is derived from an EMBL/GenBank/DDBJ whole genome shotgun (WGS) entry which is preliminary data.</text>
</comment>
<dbReference type="InterPro" id="IPR019734">
    <property type="entry name" value="TPR_rpt"/>
</dbReference>
<comment type="catalytic activity">
    <reaction evidence="1">
        <text>ATP + protein L-histidine = ADP + protein N-phospho-L-histidine.</text>
        <dbReference type="EC" id="2.7.13.3"/>
    </reaction>
</comment>
<evidence type="ECO:0000256" key="6">
    <source>
        <dbReference type="ARBA" id="ARBA00022777"/>
    </source>
</evidence>
<dbReference type="PANTHER" id="PTHR24421:SF10">
    <property type="entry name" value="NITRATE_NITRITE SENSOR PROTEIN NARQ"/>
    <property type="match status" value="1"/>
</dbReference>
<keyword evidence="5" id="KW-0547">Nucleotide-binding</keyword>
<dbReference type="SMART" id="SM00028">
    <property type="entry name" value="TPR"/>
    <property type="match status" value="6"/>
</dbReference>
<evidence type="ECO:0000256" key="5">
    <source>
        <dbReference type="ARBA" id="ARBA00022741"/>
    </source>
</evidence>
<dbReference type="Pfam" id="PF07730">
    <property type="entry name" value="HisKA_3"/>
    <property type="match status" value="1"/>
</dbReference>
<dbReference type="CDD" id="cd16917">
    <property type="entry name" value="HATPase_UhpB-NarQ-NarX-like"/>
    <property type="match status" value="1"/>
</dbReference>
<dbReference type="InterPro" id="IPR011712">
    <property type="entry name" value="Sig_transdc_His_kin_sub3_dim/P"/>
</dbReference>
<keyword evidence="7" id="KW-0067">ATP-binding</keyword>
<evidence type="ECO:0000256" key="1">
    <source>
        <dbReference type="ARBA" id="ARBA00000085"/>
    </source>
</evidence>
<dbReference type="Pfam" id="PF02518">
    <property type="entry name" value="HATPase_c"/>
    <property type="match status" value="1"/>
</dbReference>
<organism evidence="11 12">
    <name type="scientific">Wandonia haliotis</name>
    <dbReference type="NCBI Taxonomy" id="574963"/>
    <lineage>
        <taxon>Bacteria</taxon>
        <taxon>Pseudomonadati</taxon>
        <taxon>Bacteroidota</taxon>
        <taxon>Flavobacteriia</taxon>
        <taxon>Flavobacteriales</taxon>
        <taxon>Crocinitomicaceae</taxon>
        <taxon>Wandonia</taxon>
    </lineage>
</organism>
<dbReference type="SUPFAM" id="SSF55874">
    <property type="entry name" value="ATPase domain of HSP90 chaperone/DNA topoisomerase II/histidine kinase"/>
    <property type="match status" value="1"/>
</dbReference>
<dbReference type="SUPFAM" id="SSF48452">
    <property type="entry name" value="TPR-like"/>
    <property type="match status" value="2"/>
</dbReference>
<keyword evidence="12" id="KW-1185">Reference proteome</keyword>
<dbReference type="Proteomes" id="UP001501126">
    <property type="component" value="Unassembled WGS sequence"/>
</dbReference>
<dbReference type="PROSITE" id="PS50109">
    <property type="entry name" value="HIS_KIN"/>
    <property type="match status" value="1"/>
</dbReference>
<dbReference type="PANTHER" id="PTHR24421">
    <property type="entry name" value="NITRATE/NITRITE SENSOR PROTEIN NARX-RELATED"/>
    <property type="match status" value="1"/>
</dbReference>
<name>A0ABP3Y8I8_9FLAO</name>
<dbReference type="InterPro" id="IPR005467">
    <property type="entry name" value="His_kinase_dom"/>
</dbReference>
<evidence type="ECO:0000256" key="3">
    <source>
        <dbReference type="ARBA" id="ARBA00022553"/>
    </source>
</evidence>
<keyword evidence="6" id="KW-0418">Kinase</keyword>
<dbReference type="EMBL" id="BAAAFH010000022">
    <property type="protein sequence ID" value="GAA0876816.1"/>
    <property type="molecule type" value="Genomic_DNA"/>
</dbReference>
<keyword evidence="4" id="KW-0808">Transferase</keyword>
<gene>
    <name evidence="11" type="ORF">GCM10009118_32260</name>
</gene>
<keyword evidence="9" id="KW-0812">Transmembrane</keyword>
<dbReference type="Gene3D" id="3.30.565.10">
    <property type="entry name" value="Histidine kinase-like ATPase, C-terminal domain"/>
    <property type="match status" value="1"/>
</dbReference>
<dbReference type="InterPro" id="IPR050482">
    <property type="entry name" value="Sensor_HK_TwoCompSys"/>
</dbReference>
<evidence type="ECO:0000313" key="12">
    <source>
        <dbReference type="Proteomes" id="UP001501126"/>
    </source>
</evidence>
<dbReference type="Gene3D" id="1.20.5.1930">
    <property type="match status" value="1"/>
</dbReference>
<dbReference type="InterPro" id="IPR036890">
    <property type="entry name" value="HATPase_C_sf"/>
</dbReference>
<dbReference type="Gene3D" id="1.25.40.10">
    <property type="entry name" value="Tetratricopeptide repeat domain"/>
    <property type="match status" value="2"/>
</dbReference>
<keyword evidence="9" id="KW-1133">Transmembrane helix</keyword>
<evidence type="ECO:0000256" key="8">
    <source>
        <dbReference type="ARBA" id="ARBA00023012"/>
    </source>
</evidence>
<dbReference type="EC" id="2.7.13.3" evidence="2"/>
<keyword evidence="3" id="KW-0597">Phosphoprotein</keyword>
<evidence type="ECO:0000259" key="10">
    <source>
        <dbReference type="PROSITE" id="PS50109"/>
    </source>
</evidence>